<evidence type="ECO:0000313" key="1">
    <source>
        <dbReference type="EMBL" id="QHU02852.1"/>
    </source>
</evidence>
<dbReference type="AlphaFoldDB" id="A0A6C0JB24"/>
<sequence length="192" mass="21925">MVSIVIVDKQGCLKNVKVKDVTTQSLAKKCNFKNADDFAEMCIWDMSDRDIKIHLFAKLFGRANCENKYDFPPPVDEMLFFGSCALVKYDTKNGSWSDLDVSEWKSIYEDLFGGFEDLGSETSSEDELENVPDEYKTEDGYLIDDFVVNDNDEIAVHPDGGTESDEYCDEISDDNNNDELFEDDFIFSDEEI</sequence>
<organism evidence="1">
    <name type="scientific">viral metagenome</name>
    <dbReference type="NCBI Taxonomy" id="1070528"/>
    <lineage>
        <taxon>unclassified sequences</taxon>
        <taxon>metagenomes</taxon>
        <taxon>organismal metagenomes</taxon>
    </lineage>
</organism>
<accession>A0A6C0JB24</accession>
<name>A0A6C0JB24_9ZZZZ</name>
<reference evidence="1" key="1">
    <citation type="journal article" date="2020" name="Nature">
        <title>Giant virus diversity and host interactions through global metagenomics.</title>
        <authorList>
            <person name="Schulz F."/>
            <person name="Roux S."/>
            <person name="Paez-Espino D."/>
            <person name="Jungbluth S."/>
            <person name="Walsh D.A."/>
            <person name="Denef V.J."/>
            <person name="McMahon K.D."/>
            <person name="Konstantinidis K.T."/>
            <person name="Eloe-Fadrosh E.A."/>
            <person name="Kyrpides N.C."/>
            <person name="Woyke T."/>
        </authorList>
    </citation>
    <scope>NUCLEOTIDE SEQUENCE</scope>
    <source>
        <strain evidence="1">GVMAG-M-3300025880-76</strain>
    </source>
</reference>
<protein>
    <submittedName>
        <fullName evidence="1">Uncharacterized protein</fullName>
    </submittedName>
</protein>
<dbReference type="EMBL" id="MN740365">
    <property type="protein sequence ID" value="QHU02852.1"/>
    <property type="molecule type" value="Genomic_DNA"/>
</dbReference>
<proteinExistence type="predicted"/>